<dbReference type="EMBL" id="JAACJM010000081">
    <property type="protein sequence ID" value="KAF5349377.1"/>
    <property type="molecule type" value="Genomic_DNA"/>
</dbReference>
<feature type="region of interest" description="Disordered" evidence="1">
    <location>
        <begin position="720"/>
        <end position="762"/>
    </location>
</feature>
<feature type="region of interest" description="Disordered" evidence="1">
    <location>
        <begin position="1"/>
        <end position="135"/>
    </location>
</feature>
<dbReference type="Proteomes" id="UP000559256">
    <property type="component" value="Unassembled WGS sequence"/>
</dbReference>
<feature type="compositionally biased region" description="Polar residues" evidence="1">
    <location>
        <begin position="393"/>
        <end position="413"/>
    </location>
</feature>
<dbReference type="AlphaFoldDB" id="A0A8H5FUP0"/>
<proteinExistence type="predicted"/>
<comment type="caution">
    <text evidence="2">The sequence shown here is derived from an EMBL/GenBank/DDBJ whole genome shotgun (WGS) entry which is preliminary data.</text>
</comment>
<feature type="compositionally biased region" description="Polar residues" evidence="1">
    <location>
        <begin position="26"/>
        <end position="41"/>
    </location>
</feature>
<sequence length="762" mass="83779">MTQYSATADDADDVQVQPQDLPKDPSSPTIQTSSASNGSTPATSDSSTLAGAAGSTSESPSHVPSASTSNGSLLPSDSANPTSSTPGATGDNSSVPGTGDLSQPRGQPQSGSALIPQGQDDTAKEDGVDDGDEGLNASSLRKAMAQLGWNRLPLEELLLKKQAFKEKRLKISSYYRKTHRSLNTSKDALDIVIKAHRAKVPKPQRRTDVQVYQAMFYQARVKAEADRDWETAQMEYEAWKDSADTSEERKRPVRVAIIYAAAKRLLEGESEAVKEEMRTIAETEYLEKKRKWEEAKSLPVGEQTAENRAQAIKKWGPAVSKVTGALSKDLNMSASTVFFGDNPVNPGKIRLYWVHHGKTNSGLKWPEFDPVGYTATEASLTRFGKAILTGQAASGENSATSHTSVESSTQHPAQDTPTSSSSPIPSVQTQSSTADQTATRNKTKKARSKGSSDKSQLKPKPRPVTGTNSESSTPATIPSHSSLPTDSTAGRDIREETSIDVDVDSPVLWSDKNLSQANPPAAIATASGDNEIKAAGSWQHPKEKKFWPEMRRNIKEWGEEFVSKESEDWLDDLETMVDTFIEYEEAFKFTEENGVLSSTKEIALMKKWEEFGRPAWMDMVINEAQIDKFLESVKSWWFDLLPDRENDDDNWGPLDCVSGKNGMWRFVCCMVWSIVLLVGQQKIEERSDAQRVQIGEWMVLAREVEETLGKVIEFGIWPPSSKQAAKRKAEQGERSENLKRAKKQNGAHSKVSGTKGRGKRRS</sequence>
<evidence type="ECO:0000313" key="2">
    <source>
        <dbReference type="EMBL" id="KAF5349377.1"/>
    </source>
</evidence>
<feature type="compositionally biased region" description="Basic and acidic residues" evidence="1">
    <location>
        <begin position="727"/>
        <end position="739"/>
    </location>
</feature>
<feature type="compositionally biased region" description="Low complexity" evidence="1">
    <location>
        <begin position="414"/>
        <end position="439"/>
    </location>
</feature>
<name>A0A8H5FUP0_9AGAR</name>
<feature type="region of interest" description="Disordered" evidence="1">
    <location>
        <begin position="393"/>
        <end position="499"/>
    </location>
</feature>
<organism evidence="2 3">
    <name type="scientific">Tetrapyrgos nigripes</name>
    <dbReference type="NCBI Taxonomy" id="182062"/>
    <lineage>
        <taxon>Eukaryota</taxon>
        <taxon>Fungi</taxon>
        <taxon>Dikarya</taxon>
        <taxon>Basidiomycota</taxon>
        <taxon>Agaricomycotina</taxon>
        <taxon>Agaricomycetes</taxon>
        <taxon>Agaricomycetidae</taxon>
        <taxon>Agaricales</taxon>
        <taxon>Marasmiineae</taxon>
        <taxon>Marasmiaceae</taxon>
        <taxon>Tetrapyrgos</taxon>
    </lineage>
</organism>
<protein>
    <submittedName>
        <fullName evidence="2">Uncharacterized protein</fullName>
    </submittedName>
</protein>
<keyword evidence="3" id="KW-1185">Reference proteome</keyword>
<dbReference type="OrthoDB" id="3042688at2759"/>
<feature type="compositionally biased region" description="Polar residues" evidence="1">
    <location>
        <begin position="465"/>
        <end position="488"/>
    </location>
</feature>
<feature type="compositionally biased region" description="Low complexity" evidence="1">
    <location>
        <begin position="42"/>
        <end position="59"/>
    </location>
</feature>
<gene>
    <name evidence="2" type="ORF">D9758_015527</name>
</gene>
<feature type="compositionally biased region" description="Polar residues" evidence="1">
    <location>
        <begin position="60"/>
        <end position="112"/>
    </location>
</feature>
<evidence type="ECO:0000313" key="3">
    <source>
        <dbReference type="Proteomes" id="UP000559256"/>
    </source>
</evidence>
<evidence type="ECO:0000256" key="1">
    <source>
        <dbReference type="SAM" id="MobiDB-lite"/>
    </source>
</evidence>
<reference evidence="2 3" key="1">
    <citation type="journal article" date="2020" name="ISME J.">
        <title>Uncovering the hidden diversity of litter-decomposition mechanisms in mushroom-forming fungi.</title>
        <authorList>
            <person name="Floudas D."/>
            <person name="Bentzer J."/>
            <person name="Ahren D."/>
            <person name="Johansson T."/>
            <person name="Persson P."/>
            <person name="Tunlid A."/>
        </authorList>
    </citation>
    <scope>NUCLEOTIDE SEQUENCE [LARGE SCALE GENOMIC DNA]</scope>
    <source>
        <strain evidence="2 3">CBS 291.85</strain>
    </source>
</reference>
<accession>A0A8H5FUP0</accession>